<dbReference type="EMBL" id="KV425913">
    <property type="protein sequence ID" value="KZV98960.1"/>
    <property type="molecule type" value="Genomic_DNA"/>
</dbReference>
<dbReference type="InterPro" id="IPR036890">
    <property type="entry name" value="HATPase_C_sf"/>
</dbReference>
<protein>
    <recommendedName>
        <fullName evidence="1">BTB domain-containing protein</fullName>
    </recommendedName>
</protein>
<dbReference type="PROSITE" id="PS50097">
    <property type="entry name" value="BTB"/>
    <property type="match status" value="1"/>
</dbReference>
<dbReference type="PANTHER" id="PTHR15600:SF42">
    <property type="entry name" value="SACSIN"/>
    <property type="match status" value="1"/>
</dbReference>
<evidence type="ECO:0000313" key="3">
    <source>
        <dbReference type="Proteomes" id="UP000077266"/>
    </source>
</evidence>
<proteinExistence type="predicted"/>
<sequence>MEAFGEKCDRTSVIKSVLDGYPASNAILRELLQNSDDAGSTTQTFILDERTYNAESLLVPELRCSQGPALLAVNDSVFRPQDWEAIRTIHSSSKKDDATAAGKFGLGFRSSYHVTDFPQILSGTTLVVFDPHELAVPEGGLRVSDFLPVDPLHLDQLSPFKSAVPLDAVHYPGTVIRLPLRTDISPQRISSFIPTAKWMMQLFNNFISDELDEEMLFLKNIESIRLVHIDQDGQPTQYASSRVIFDRPNDRELRKFRAQYGPESATFRVRIETSRGETPPQVQAWRITHWNAPESEVRSVLRRDVGRDASGELAKDKLFPHAACAFPLNRPAGIATNGRLFTLLPLPIYTQFPVHCHAIFALTSTRQALKNSQERGLGGRDQLLVAWNRLMFGTVIASAWARLLDALVRLDSHSDIYALWPHPDSRRDPYWEAMGQSILRVVLEESLQVWPVHGHSSRHVALSSCLVAPPETAGSILNILACLDIDVVVPPPHIHSALPKSSFDPLSARAVHRLVLQAGDKILDQLSSDERISLAEFLASSARVDNVSGLSLAPLHDGKFAALRPCSTFAEKLVLCERQDRDVFGGCSRTLVAMDLMGPCLRKVVTQAQVQKLHNVTPLTPSLAHAFVLEALPNASPDGPEEVPSQPVQLAWVLKFWAWASTWPESRTLFSLLSRYHVLPTHRATFRRLCDGIVTCTAKFLNGVTGVAFQRLGVPFLHTDAAQSVPLMQSLASARSLEDMAFIVRKIDNSRFALLSEKETSSIKRHFLAILNKSYSALPDQAAREDFAALPIFDTASTKVLKSGAARRVCYLGPAAGSVIFVGSDVHIVPRIPGTTFLDMSDRAFGAALCTSDCFDEKQVLELCVPHLAQHPHELLDHLLHRMFCRWIDLSPGARADLTWCAVLPVNAAGTTRIPLAHGVNPNSAVAVLFSEREEVFPSGRFRRDSDWGLRLASCGILQRALSEKMVHERMRHFASARADSSAVKLLELADAHYQSYPTTRWQFALDVAFLPHPERINERCALQDCRDSEERYLFDLVVPVIGRVRVKSSQLRAALGWATVPIHIVVSQLKRIVADTVDERSTHSERLMRIIRYLAAALPTSTELMLGLKNDLDGVEWIPIDDTTLCPTRHANREIDIGPFRRVPLSLRGPTIFDFLTFMGCSVRPGLSALIAELRALQGASGAISVAVQLLKEIVDHHQPIDPAARADIPIPDTRGVLRGIDTVYFNNAHGDIFDNTTITHANVCHPSVSQVLAEALDVPKLTDLLATSAELDDDDEEDFGEDLYDRIRGVLRDYDRTFAMNEFVANANDASATTFTVLLDEGAWPVNSALSPELAECQSTPALLLHNDSRFTADDFRRMRRFGRTKDAVQEHAVGQFGLGALNFWHFCDVAMIVSGEYVMFIDPSKSHIPQRNRAMKRASLRFQISAIRSSDHLARLYGLFGFTDSMDYYDGTIILLPLRSPAHARNSLLSQWAPSSVDVHALIKSYFDMARLSLFCTTLRAITCQRRTADRITPDMWGVFARDPTLDTSRFNLQVHHPDTHRSSVETWYLQRSIVEKNSLPAELQPLLRKDRFTLTLITGRVRSSRSRIMASVPMPVTTALPIHISAPFVVASDRRSLRYEPPDARGHCTPGSAFNTYILDSLVPDVYFELLEQLSLALPPSTDLWDWWPRASDDKATQTVTAAFYSRLPSSAHKILRSASGQFVSARNSVICLDKSDPSSINGFLYRLQPDDLSCPPSSLQKNNAFSGLPIISPSYVRFVLMRREQLLEQQLTAQRPSLHPAIEALLTYLLDNNTSVDALRLLPLSSGDIGMFGEPQVFYALTSTVIPPTCLSLSRFVDTRISISMRKRLVDVATNVQPFDAKAILDLLARDLRLVPQDSCVVQPRLQECIRTFWEDYAARRIPASFDELGDLPLLRADAPLRYVSLRLCRAGGALLRPAYPDTDMRTLLEDLTAMGMQFLHPDVRTTIPLDDRPNLEFTLLNVVSALRKLGSVVDIIHRVRNPSYFAAWIRSNLPVSAPPELGLSQLPIWPACTKTSQDMLAALDDLRMLPPSWSSGDSVRAVSLFLSPGIFCAPYDTLLARFLPASRHWSTAQAFQSLTFPSNVERSHLPFLLHVLRLVSFSDVSSRSGGIIPDASRTLRAPSTMFDHRVPVFAAAFQSVAGSRFVHPEFRSMIDHLVGLGVHSAINFSTFLEAAHAVDSDFWDGTLDVARAEQIFECFLEDLPSTLRRPDFQRWNELRGLHFVPRTTGQVEGLTFVSGPYIRNLNTIVAPSDIVQPGYEAIAWTQCARLSSRHRPSQQLLIAFSEFGQPSMDDVVAHLVALATKVVIDHAGNATLLNCLRDTYAWLDRRADEAGRHLLRHKDTALFLNIDSTADAWRFQPASALVVGLTWDEEDLFGVREWLLPYKALLLAAGASPIAQVEFKQSARNSRARPRISAEKYNDMRLEDKFCDFQFISHSGTVFRAHKLILAVASDHLGEHFSGTWSTSPSETLDETDFCIESVLSFLYTGSIERPTLKTNEEAGIVLRELLDLLKLADMWQVEGLKDEVAAIVAGELKLVGPTTVHEIAEHARTYNVEALVDHCAEYIDKNRNTLRLLGCAS</sequence>
<accession>A0A165M9P2</accession>
<dbReference type="SMART" id="SM00225">
    <property type="entry name" value="BTB"/>
    <property type="match status" value="1"/>
</dbReference>
<dbReference type="GO" id="GO:0030544">
    <property type="term" value="F:Hsp70 protein binding"/>
    <property type="evidence" value="ECO:0007669"/>
    <property type="project" value="TreeGrafter"/>
</dbReference>
<dbReference type="STRING" id="1314781.A0A165M9P2"/>
<dbReference type="PANTHER" id="PTHR15600">
    <property type="entry name" value="SACSIN"/>
    <property type="match status" value="1"/>
</dbReference>
<dbReference type="CDD" id="cd18186">
    <property type="entry name" value="BTB_POZ_ZBTB_KLHL-like"/>
    <property type="match status" value="1"/>
</dbReference>
<dbReference type="InParanoid" id="A0A165M9P2"/>
<dbReference type="Pfam" id="PF25794">
    <property type="entry name" value="SACS"/>
    <property type="match status" value="2"/>
</dbReference>
<keyword evidence="3" id="KW-1185">Reference proteome</keyword>
<evidence type="ECO:0000313" key="2">
    <source>
        <dbReference type="EMBL" id="KZV98960.1"/>
    </source>
</evidence>
<dbReference type="InterPro" id="IPR000210">
    <property type="entry name" value="BTB/POZ_dom"/>
</dbReference>
<dbReference type="Pfam" id="PF00651">
    <property type="entry name" value="BTB"/>
    <property type="match status" value="1"/>
</dbReference>
<dbReference type="InterPro" id="IPR052972">
    <property type="entry name" value="Sacsin_chaperone_reg"/>
</dbReference>
<dbReference type="InterPro" id="IPR011333">
    <property type="entry name" value="SKP1/BTB/POZ_sf"/>
</dbReference>
<reference evidence="2 3" key="1">
    <citation type="journal article" date="2016" name="Mol. Biol. Evol.">
        <title>Comparative Genomics of Early-Diverging Mushroom-Forming Fungi Provides Insights into the Origins of Lignocellulose Decay Capabilities.</title>
        <authorList>
            <person name="Nagy L.G."/>
            <person name="Riley R."/>
            <person name="Tritt A."/>
            <person name="Adam C."/>
            <person name="Daum C."/>
            <person name="Floudas D."/>
            <person name="Sun H."/>
            <person name="Yadav J.S."/>
            <person name="Pangilinan J."/>
            <person name="Larsson K.H."/>
            <person name="Matsuura K."/>
            <person name="Barry K."/>
            <person name="Labutti K."/>
            <person name="Kuo R."/>
            <person name="Ohm R.A."/>
            <person name="Bhattacharya S.S."/>
            <person name="Shirouzu T."/>
            <person name="Yoshinaga Y."/>
            <person name="Martin F.M."/>
            <person name="Grigoriev I.V."/>
            <person name="Hibbett D.S."/>
        </authorList>
    </citation>
    <scope>NUCLEOTIDE SEQUENCE [LARGE SCALE GENOMIC DNA]</scope>
    <source>
        <strain evidence="2 3">HHB12029</strain>
    </source>
</reference>
<evidence type="ECO:0000259" key="1">
    <source>
        <dbReference type="PROSITE" id="PS50097"/>
    </source>
</evidence>
<dbReference type="SUPFAM" id="SSF55874">
    <property type="entry name" value="ATPase domain of HSP90 chaperone/DNA topoisomerase II/histidine kinase"/>
    <property type="match status" value="2"/>
</dbReference>
<organism evidence="2 3">
    <name type="scientific">Exidia glandulosa HHB12029</name>
    <dbReference type="NCBI Taxonomy" id="1314781"/>
    <lineage>
        <taxon>Eukaryota</taxon>
        <taxon>Fungi</taxon>
        <taxon>Dikarya</taxon>
        <taxon>Basidiomycota</taxon>
        <taxon>Agaricomycotina</taxon>
        <taxon>Agaricomycetes</taxon>
        <taxon>Auriculariales</taxon>
        <taxon>Exidiaceae</taxon>
        <taxon>Exidia</taxon>
    </lineage>
</organism>
<dbReference type="InterPro" id="IPR058210">
    <property type="entry name" value="SACS/Nov_dom"/>
</dbReference>
<dbReference type="Gene3D" id="3.30.710.10">
    <property type="entry name" value="Potassium Channel Kv1.1, Chain A"/>
    <property type="match status" value="1"/>
</dbReference>
<feature type="domain" description="BTB" evidence="1">
    <location>
        <begin position="2457"/>
        <end position="2522"/>
    </location>
</feature>
<dbReference type="OrthoDB" id="1262810at2759"/>
<dbReference type="NCBIfam" id="NF047352">
    <property type="entry name" value="P_loop_sacsin"/>
    <property type="match status" value="1"/>
</dbReference>
<dbReference type="Proteomes" id="UP000077266">
    <property type="component" value="Unassembled WGS sequence"/>
</dbReference>
<dbReference type="SUPFAM" id="SSF54695">
    <property type="entry name" value="POZ domain"/>
    <property type="match status" value="1"/>
</dbReference>
<name>A0A165M9P2_EXIGL</name>
<gene>
    <name evidence="2" type="ORF">EXIGLDRAFT_762968</name>
</gene>